<feature type="chain" id="PRO_5013111744" evidence="1">
    <location>
        <begin position="25"/>
        <end position="82"/>
    </location>
</feature>
<dbReference type="KEGG" id="paby:Ga0080574_TMP1562"/>
<reference evidence="2 3" key="1">
    <citation type="submission" date="2016-04" db="EMBL/GenBank/DDBJ databases">
        <title>Deep-sea bacteria in the southern Pacific.</title>
        <authorList>
            <person name="Tang K."/>
        </authorList>
    </citation>
    <scope>NUCLEOTIDE SEQUENCE [LARGE SCALE GENOMIC DNA]</scope>
    <source>
        <strain evidence="2 3">JLT2014</strain>
    </source>
</reference>
<protein>
    <submittedName>
        <fullName evidence="2">Uncharacterized protein</fullName>
    </submittedName>
</protein>
<proteinExistence type="predicted"/>
<name>A0A1P8URC1_9RHOB</name>
<keyword evidence="3" id="KW-1185">Reference proteome</keyword>
<evidence type="ECO:0000256" key="1">
    <source>
        <dbReference type="SAM" id="SignalP"/>
    </source>
</evidence>
<evidence type="ECO:0000313" key="2">
    <source>
        <dbReference type="EMBL" id="APZ51896.1"/>
    </source>
</evidence>
<gene>
    <name evidence="2" type="ORF">Ga0080574_TMP1562</name>
</gene>
<evidence type="ECO:0000313" key="3">
    <source>
        <dbReference type="Proteomes" id="UP000187059"/>
    </source>
</evidence>
<accession>A0A1P8URC1</accession>
<feature type="signal peptide" evidence="1">
    <location>
        <begin position="1"/>
        <end position="24"/>
    </location>
</feature>
<organism evidence="2 3">
    <name type="scientific">Salipiger abyssi</name>
    <dbReference type="NCBI Taxonomy" id="1250539"/>
    <lineage>
        <taxon>Bacteria</taxon>
        <taxon>Pseudomonadati</taxon>
        <taxon>Pseudomonadota</taxon>
        <taxon>Alphaproteobacteria</taxon>
        <taxon>Rhodobacterales</taxon>
        <taxon>Roseobacteraceae</taxon>
        <taxon>Salipiger</taxon>
    </lineage>
</organism>
<dbReference type="Proteomes" id="UP000187059">
    <property type="component" value="Chromosome"/>
</dbReference>
<dbReference type="EMBL" id="CP015093">
    <property type="protein sequence ID" value="APZ51896.1"/>
    <property type="molecule type" value="Genomic_DNA"/>
</dbReference>
<dbReference type="RefSeq" id="WP_076696793.1">
    <property type="nucleotide sequence ID" value="NZ_CP015093.1"/>
</dbReference>
<sequence precursor="true">MKRFIALTAAAVTAASAVAGAASAQTYSTGDAARAALSRIVPEANVSALSNAEAVAVYQVVQEETGAGNAKATAEAMIRNYQ</sequence>
<keyword evidence="1" id="KW-0732">Signal</keyword>
<dbReference type="AlphaFoldDB" id="A0A1P8URC1"/>